<feature type="binding site" evidence="11">
    <location>
        <position position="83"/>
    </location>
    <ligand>
        <name>UMP</name>
        <dbReference type="ChEBI" id="CHEBI:57865"/>
    </ligand>
</feature>
<reference evidence="14" key="1">
    <citation type="submission" date="2018-07" db="EMBL/GenBank/DDBJ databases">
        <authorList>
            <person name="Safronova V.I."/>
            <person name="Chirak E.R."/>
            <person name="Sazanova A.L."/>
        </authorList>
    </citation>
    <scope>NUCLEOTIDE SEQUENCE [LARGE SCALE GENOMIC DNA]</scope>
    <source>
        <strain evidence="14">RCAM04685</strain>
    </source>
</reference>
<dbReference type="Pfam" id="PF00696">
    <property type="entry name" value="AA_kinase"/>
    <property type="match status" value="1"/>
</dbReference>
<dbReference type="CDD" id="cd04254">
    <property type="entry name" value="AAK_UMPK-PyrH-Ec"/>
    <property type="match status" value="1"/>
</dbReference>
<dbReference type="HAMAP" id="MF_01220_B">
    <property type="entry name" value="PyrH_B"/>
    <property type="match status" value="1"/>
</dbReference>
<evidence type="ECO:0000313" key="13">
    <source>
        <dbReference type="EMBL" id="RDJ24182.1"/>
    </source>
</evidence>
<dbReference type="Gene3D" id="3.40.1160.10">
    <property type="entry name" value="Acetylglutamate kinase-like"/>
    <property type="match status" value="1"/>
</dbReference>
<feature type="binding site" evidence="11">
    <location>
        <position position="197"/>
    </location>
    <ligand>
        <name>ATP</name>
        <dbReference type="ChEBI" id="CHEBI:30616"/>
    </ligand>
</feature>
<evidence type="ECO:0000313" key="14">
    <source>
        <dbReference type="Proteomes" id="UP000255207"/>
    </source>
</evidence>
<keyword evidence="5 11" id="KW-0808">Transferase</keyword>
<comment type="function">
    <text evidence="11">Catalyzes the reversible phosphorylation of UMP to UDP.</text>
</comment>
<evidence type="ECO:0000256" key="6">
    <source>
        <dbReference type="ARBA" id="ARBA00022741"/>
    </source>
</evidence>
<feature type="binding site" evidence="11">
    <location>
        <position position="191"/>
    </location>
    <ligand>
        <name>ATP</name>
        <dbReference type="ChEBI" id="CHEBI:30616"/>
    </ligand>
</feature>
<dbReference type="GO" id="GO:0044210">
    <property type="term" value="P:'de novo' CTP biosynthetic process"/>
    <property type="evidence" value="ECO:0007669"/>
    <property type="project" value="UniProtKB-UniRule"/>
</dbReference>
<dbReference type="PANTHER" id="PTHR42833:SF4">
    <property type="entry name" value="URIDYLATE KINASE PUMPKIN, CHLOROPLASTIC"/>
    <property type="match status" value="1"/>
</dbReference>
<dbReference type="OrthoDB" id="9807458at2"/>
<evidence type="ECO:0000256" key="8">
    <source>
        <dbReference type="ARBA" id="ARBA00022840"/>
    </source>
</evidence>
<dbReference type="InterPro" id="IPR036393">
    <property type="entry name" value="AceGlu_kinase-like_sf"/>
</dbReference>
<comment type="pathway">
    <text evidence="2 11">Pyrimidine metabolism; CTP biosynthesis via de novo pathway; UDP from UMP (UMPK route): step 1/1.</text>
</comment>
<comment type="subcellular location">
    <subcellularLocation>
        <location evidence="1 11">Cytoplasm</location>
    </subcellularLocation>
</comment>
<keyword evidence="14" id="KW-1185">Reference proteome</keyword>
<feature type="binding site" evidence="11">
    <location>
        <position position="192"/>
    </location>
    <ligand>
        <name>ATP</name>
        <dbReference type="ChEBI" id="CHEBI:30616"/>
    </ligand>
</feature>
<keyword evidence="4 11" id="KW-0963">Cytoplasm</keyword>
<sequence length="267" mass="27888">MTERKGRAPRGLFCKKTVLVPNRARPKQRRKPVRPKRVLVKLSGEALAGPQGSGLDGATLTALAADIAKASHEGVEIAIVVGGGNFFRGLQGLTKGLDRPSADSIGMLGTVMNALALEHAIESAGAPARAMSAVPMPSLCESYARRRALDHLSNGKVVILGGGTGNPYFTTDTGAALRAAELDCEQLLKATQVDGVYTADPKTDPSATRYESLTHAEAIRKDLKVMDTAAFALARDAGLTIVVFSIAEAGALAAVLRGEGRATYVTP</sequence>
<feature type="domain" description="Aspartate/glutamate/uridylate kinase" evidence="12">
    <location>
        <begin position="36"/>
        <end position="245"/>
    </location>
</feature>
<dbReference type="SUPFAM" id="SSF53633">
    <property type="entry name" value="Carbamate kinase-like"/>
    <property type="match status" value="1"/>
</dbReference>
<feature type="region of interest" description="Involved in allosteric activation by GTP" evidence="11">
    <location>
        <begin position="49"/>
        <end position="54"/>
    </location>
</feature>
<dbReference type="InterPro" id="IPR015963">
    <property type="entry name" value="Uridylate_kinase_bac"/>
</dbReference>
<evidence type="ECO:0000256" key="11">
    <source>
        <dbReference type="HAMAP-Rule" id="MF_01220"/>
    </source>
</evidence>
<dbReference type="Proteomes" id="UP000255207">
    <property type="component" value="Unassembled WGS sequence"/>
</dbReference>
<protein>
    <recommendedName>
        <fullName evidence="11">Uridylate kinase</fullName>
        <shortName evidence="11">UK</shortName>
        <ecNumber evidence="11">2.7.4.22</ecNumber>
    </recommendedName>
    <alternativeName>
        <fullName evidence="11">Uridine monophosphate kinase</fullName>
        <shortName evidence="11">UMP kinase</shortName>
        <shortName evidence="11">UMPK</shortName>
    </alternativeName>
</protein>
<accession>A0A370L522</accession>
<dbReference type="PIRSF" id="PIRSF005650">
    <property type="entry name" value="Uridylate_kin"/>
    <property type="match status" value="1"/>
</dbReference>
<comment type="catalytic activity">
    <reaction evidence="10 11">
        <text>UMP + ATP = UDP + ADP</text>
        <dbReference type="Rhea" id="RHEA:24400"/>
        <dbReference type="ChEBI" id="CHEBI:30616"/>
        <dbReference type="ChEBI" id="CHEBI:57865"/>
        <dbReference type="ChEBI" id="CHEBI:58223"/>
        <dbReference type="ChEBI" id="CHEBI:456216"/>
        <dbReference type="EC" id="2.7.4.22"/>
    </reaction>
</comment>
<dbReference type="UniPathway" id="UPA00159">
    <property type="reaction ID" value="UER00275"/>
</dbReference>
<dbReference type="GO" id="GO:0033862">
    <property type="term" value="F:UMP kinase activity"/>
    <property type="evidence" value="ECO:0007669"/>
    <property type="project" value="UniProtKB-EC"/>
</dbReference>
<dbReference type="GO" id="GO:0005829">
    <property type="term" value="C:cytosol"/>
    <property type="evidence" value="ECO:0007669"/>
    <property type="project" value="TreeGrafter"/>
</dbReference>
<dbReference type="NCBIfam" id="TIGR02075">
    <property type="entry name" value="pyrH_bact"/>
    <property type="match status" value="1"/>
</dbReference>
<keyword evidence="9 11" id="KW-0665">Pyrimidine biosynthesis</keyword>
<evidence type="ECO:0000256" key="2">
    <source>
        <dbReference type="ARBA" id="ARBA00004791"/>
    </source>
</evidence>
<dbReference type="EC" id="2.7.4.22" evidence="11"/>
<dbReference type="FunFam" id="3.40.1160.10:FF:000001">
    <property type="entry name" value="Uridylate kinase"/>
    <property type="match status" value="1"/>
</dbReference>
<evidence type="ECO:0000256" key="1">
    <source>
        <dbReference type="ARBA" id="ARBA00004496"/>
    </source>
</evidence>
<dbReference type="AlphaFoldDB" id="A0A370L522"/>
<evidence type="ECO:0000256" key="3">
    <source>
        <dbReference type="ARBA" id="ARBA00007614"/>
    </source>
</evidence>
<feature type="binding site" evidence="11">
    <location>
        <position position="88"/>
    </location>
    <ligand>
        <name>ATP</name>
        <dbReference type="ChEBI" id="CHEBI:30616"/>
    </ligand>
</feature>
<dbReference type="InterPro" id="IPR001048">
    <property type="entry name" value="Asp/Glu/Uridylate_kinase"/>
</dbReference>
<comment type="activity regulation">
    <text evidence="11">Allosterically activated by GTP. Inhibited by UTP.</text>
</comment>
<organism evidence="13 14">
    <name type="scientific">Bosea caraganae</name>
    <dbReference type="NCBI Taxonomy" id="2763117"/>
    <lineage>
        <taxon>Bacteria</taxon>
        <taxon>Pseudomonadati</taxon>
        <taxon>Pseudomonadota</taxon>
        <taxon>Alphaproteobacteria</taxon>
        <taxon>Hyphomicrobiales</taxon>
        <taxon>Boseaceae</taxon>
        <taxon>Bosea</taxon>
    </lineage>
</organism>
<evidence type="ECO:0000256" key="5">
    <source>
        <dbReference type="ARBA" id="ARBA00022679"/>
    </source>
</evidence>
<comment type="subunit">
    <text evidence="11">Homohexamer.</text>
</comment>
<dbReference type="GO" id="GO:0006225">
    <property type="term" value="P:UDP biosynthetic process"/>
    <property type="evidence" value="ECO:0007669"/>
    <property type="project" value="TreeGrafter"/>
</dbReference>
<feature type="binding site" evidence="11">
    <location>
        <position position="84"/>
    </location>
    <ligand>
        <name>ATP</name>
        <dbReference type="ChEBI" id="CHEBI:30616"/>
    </ligand>
</feature>
<feature type="binding site" evidence="11">
    <location>
        <begin position="164"/>
        <end position="171"/>
    </location>
    <ligand>
        <name>UMP</name>
        <dbReference type="ChEBI" id="CHEBI:57865"/>
    </ligand>
</feature>
<keyword evidence="11" id="KW-0021">Allosteric enzyme</keyword>
<name>A0A370L522_9HYPH</name>
<dbReference type="InterPro" id="IPR011817">
    <property type="entry name" value="Uridylate_kinase"/>
</dbReference>
<dbReference type="EMBL" id="QQTP01000007">
    <property type="protein sequence ID" value="RDJ24182.1"/>
    <property type="molecule type" value="Genomic_DNA"/>
</dbReference>
<evidence type="ECO:0000256" key="4">
    <source>
        <dbReference type="ARBA" id="ARBA00022490"/>
    </source>
</evidence>
<gene>
    <name evidence="11" type="primary">pyrH</name>
    <name evidence="13" type="ORF">DWE98_14855</name>
</gene>
<dbReference type="PANTHER" id="PTHR42833">
    <property type="entry name" value="URIDYLATE KINASE"/>
    <property type="match status" value="1"/>
</dbReference>
<evidence type="ECO:0000256" key="9">
    <source>
        <dbReference type="ARBA" id="ARBA00022975"/>
    </source>
</evidence>
<feature type="binding site" evidence="11">
    <location>
        <position position="200"/>
    </location>
    <ligand>
        <name>ATP</name>
        <dbReference type="ChEBI" id="CHEBI:30616"/>
    </ligand>
</feature>
<feature type="binding site" evidence="11">
    <location>
        <position position="103"/>
    </location>
    <ligand>
        <name>UMP</name>
        <dbReference type="ChEBI" id="CHEBI:57865"/>
    </ligand>
</feature>
<keyword evidence="8 11" id="KW-0067">ATP-binding</keyword>
<dbReference type="GO" id="GO:0005524">
    <property type="term" value="F:ATP binding"/>
    <property type="evidence" value="ECO:0007669"/>
    <property type="project" value="UniProtKB-KW"/>
</dbReference>
<feature type="binding site" evidence="11">
    <location>
        <begin position="41"/>
        <end position="44"/>
    </location>
    <ligand>
        <name>ATP</name>
        <dbReference type="ChEBI" id="CHEBI:30616"/>
    </ligand>
</feature>
<keyword evidence="7 11" id="KW-0418">Kinase</keyword>
<evidence type="ECO:0000256" key="10">
    <source>
        <dbReference type="ARBA" id="ARBA00047767"/>
    </source>
</evidence>
<proteinExistence type="inferred from homology"/>
<evidence type="ECO:0000259" key="12">
    <source>
        <dbReference type="Pfam" id="PF00696"/>
    </source>
</evidence>
<comment type="similarity">
    <text evidence="3 11">Belongs to the UMP kinase family.</text>
</comment>
<keyword evidence="6 11" id="KW-0547">Nucleotide-binding</keyword>
<comment type="caution">
    <text evidence="13">The sequence shown here is derived from an EMBL/GenBank/DDBJ whole genome shotgun (WGS) entry which is preliminary data.</text>
</comment>
<evidence type="ECO:0000256" key="7">
    <source>
        <dbReference type="ARBA" id="ARBA00022777"/>
    </source>
</evidence>